<proteinExistence type="predicted"/>
<protein>
    <submittedName>
        <fullName evidence="3">Rab-GAP TBC domain-containing protein</fullName>
    </submittedName>
</protein>
<accession>A0A183EKC9</accession>
<dbReference type="Proteomes" id="UP000271098">
    <property type="component" value="Unassembled WGS sequence"/>
</dbReference>
<name>A0A183EKC9_9BILA</name>
<sequence>MTFSASRAEFWTYIAPGSTEVLDQPGAHDFCAYIAAWCYSGQDTPEHLRGTAAFLGLLPGMTFPASRARFWTYIASGSTEVPGPGAHDLCICIVAWSYTGQDTPEYLRGTAAFLDLLPS</sequence>
<organism evidence="3">
    <name type="scientific">Gongylonema pulchrum</name>
    <dbReference type="NCBI Taxonomy" id="637853"/>
    <lineage>
        <taxon>Eukaryota</taxon>
        <taxon>Metazoa</taxon>
        <taxon>Ecdysozoa</taxon>
        <taxon>Nematoda</taxon>
        <taxon>Chromadorea</taxon>
        <taxon>Rhabditida</taxon>
        <taxon>Spirurina</taxon>
        <taxon>Spiruromorpha</taxon>
        <taxon>Spiruroidea</taxon>
        <taxon>Gongylonematidae</taxon>
        <taxon>Gongylonema</taxon>
    </lineage>
</organism>
<gene>
    <name evidence="1" type="ORF">GPUH_LOCUS21420</name>
</gene>
<dbReference type="EMBL" id="UYRT01092550">
    <property type="protein sequence ID" value="VDN38194.1"/>
    <property type="molecule type" value="Genomic_DNA"/>
</dbReference>
<reference evidence="1 2" key="2">
    <citation type="submission" date="2018-11" db="EMBL/GenBank/DDBJ databases">
        <authorList>
            <consortium name="Pathogen Informatics"/>
        </authorList>
    </citation>
    <scope>NUCLEOTIDE SEQUENCE [LARGE SCALE GENOMIC DNA]</scope>
</reference>
<evidence type="ECO:0000313" key="3">
    <source>
        <dbReference type="WBParaSite" id="GPUH_0002144701-mRNA-1"/>
    </source>
</evidence>
<evidence type="ECO:0000313" key="2">
    <source>
        <dbReference type="Proteomes" id="UP000271098"/>
    </source>
</evidence>
<keyword evidence="2" id="KW-1185">Reference proteome</keyword>
<dbReference type="AlphaFoldDB" id="A0A183EKC9"/>
<reference evidence="3" key="1">
    <citation type="submission" date="2016-06" db="UniProtKB">
        <authorList>
            <consortium name="WormBaseParasite"/>
        </authorList>
    </citation>
    <scope>IDENTIFICATION</scope>
</reference>
<dbReference type="WBParaSite" id="GPUH_0002144701-mRNA-1">
    <property type="protein sequence ID" value="GPUH_0002144701-mRNA-1"/>
    <property type="gene ID" value="GPUH_0002144701"/>
</dbReference>
<evidence type="ECO:0000313" key="1">
    <source>
        <dbReference type="EMBL" id="VDN38194.1"/>
    </source>
</evidence>